<dbReference type="GO" id="GO:0004072">
    <property type="term" value="F:aspartate kinase activity"/>
    <property type="evidence" value="ECO:0007669"/>
    <property type="project" value="UniProtKB-UniRule"/>
</dbReference>
<evidence type="ECO:0000256" key="16">
    <source>
        <dbReference type="ARBA" id="ARBA00022840"/>
    </source>
</evidence>
<dbReference type="Gene3D" id="3.30.360.10">
    <property type="entry name" value="Dihydrodipicolinate Reductase, domain 2"/>
    <property type="match status" value="1"/>
</dbReference>
<dbReference type="GO" id="GO:0004412">
    <property type="term" value="F:homoserine dehydrogenase activity"/>
    <property type="evidence" value="ECO:0007669"/>
    <property type="project" value="UniProtKB-UniRule"/>
</dbReference>
<keyword evidence="13" id="KW-0479">Metal-binding</keyword>
<dbReference type="InterPro" id="IPR049638">
    <property type="entry name" value="AK-HD"/>
</dbReference>
<name>A0AAW9REY8_9GAMM</name>
<dbReference type="NCBIfam" id="NF006959">
    <property type="entry name" value="PRK09436.1"/>
    <property type="match status" value="1"/>
</dbReference>
<dbReference type="NCBIfam" id="TIGR00657">
    <property type="entry name" value="asp_kinases"/>
    <property type="match status" value="1"/>
</dbReference>
<dbReference type="InterPro" id="IPR036393">
    <property type="entry name" value="AceGlu_kinase-like_sf"/>
</dbReference>
<evidence type="ECO:0000256" key="10">
    <source>
        <dbReference type="ARBA" id="ARBA00022605"/>
    </source>
</evidence>
<dbReference type="InterPro" id="IPR011147">
    <property type="entry name" value="Bifunc_Aspkin/hSer_DH"/>
</dbReference>
<feature type="domain" description="ACT" evidence="29">
    <location>
        <begin position="321"/>
        <end position="389"/>
    </location>
</feature>
<dbReference type="SUPFAM" id="SSF55347">
    <property type="entry name" value="Glyceraldehyde-3-phosphate dehydrogenase-like, C-terminal domain"/>
    <property type="match status" value="1"/>
</dbReference>
<dbReference type="EC" id="1.1.1.3" evidence="28"/>
<dbReference type="PANTHER" id="PTHR43070:SF3">
    <property type="entry name" value="HOMOSERINE DEHYDROGENASE"/>
    <property type="match status" value="1"/>
</dbReference>
<comment type="cofactor">
    <cofactor evidence="1">
        <name>a metal cation</name>
        <dbReference type="ChEBI" id="CHEBI:25213"/>
    </cofactor>
</comment>
<dbReference type="AlphaFoldDB" id="A0AAW9REY8"/>
<dbReference type="GO" id="GO:0009088">
    <property type="term" value="P:threonine biosynthetic process"/>
    <property type="evidence" value="ECO:0007669"/>
    <property type="project" value="UniProtKB-UniRule"/>
</dbReference>
<comment type="catalytic activity">
    <reaction evidence="26">
        <text>L-homoserine + NADP(+) = L-aspartate 4-semialdehyde + NADPH + H(+)</text>
        <dbReference type="Rhea" id="RHEA:15761"/>
        <dbReference type="ChEBI" id="CHEBI:15378"/>
        <dbReference type="ChEBI" id="CHEBI:57476"/>
        <dbReference type="ChEBI" id="CHEBI:57783"/>
        <dbReference type="ChEBI" id="CHEBI:58349"/>
        <dbReference type="ChEBI" id="CHEBI:537519"/>
        <dbReference type="EC" id="1.1.1.3"/>
    </reaction>
    <physiologicalReaction direction="right-to-left" evidence="26">
        <dbReference type="Rhea" id="RHEA:15763"/>
    </physiologicalReaction>
</comment>
<evidence type="ECO:0000256" key="3">
    <source>
        <dbReference type="ARBA" id="ARBA00004986"/>
    </source>
</evidence>
<dbReference type="InterPro" id="IPR005106">
    <property type="entry name" value="Asp/hSer_DH_NAD-bd"/>
</dbReference>
<keyword evidence="22" id="KW-0486">Methionine biosynthesis</keyword>
<dbReference type="FunFam" id="3.30.2130.10:FF:000001">
    <property type="entry name" value="Bifunctional aspartokinase/homoserine dehydrogenase"/>
    <property type="match status" value="1"/>
</dbReference>
<evidence type="ECO:0000256" key="13">
    <source>
        <dbReference type="ARBA" id="ARBA00022723"/>
    </source>
</evidence>
<evidence type="ECO:0000256" key="7">
    <source>
        <dbReference type="ARBA" id="ARBA00007952"/>
    </source>
</evidence>
<dbReference type="EMBL" id="JAZHOG010000009">
    <property type="protein sequence ID" value="MEJ8568672.1"/>
    <property type="molecule type" value="Genomic_DNA"/>
</dbReference>
<evidence type="ECO:0000256" key="18">
    <source>
        <dbReference type="ARBA" id="ARBA00023002"/>
    </source>
</evidence>
<evidence type="ECO:0000256" key="5">
    <source>
        <dbReference type="ARBA" id="ARBA00005062"/>
    </source>
</evidence>
<keyword evidence="11 28" id="KW-0808">Transferase</keyword>
<protein>
    <recommendedName>
        <fullName evidence="28">Bifunctional aspartokinase/homoserine dehydrogenase</fullName>
    </recommendedName>
    <domain>
        <recommendedName>
            <fullName evidence="28">Aspartokinase</fullName>
            <ecNumber evidence="28">2.7.2.4</ecNumber>
        </recommendedName>
    </domain>
    <domain>
        <recommendedName>
            <fullName evidence="28">Homoserine dehydrogenase</fullName>
            <ecNumber evidence="28">1.1.1.3</ecNumber>
        </recommendedName>
    </domain>
</protein>
<dbReference type="Pfam" id="PF22468">
    <property type="entry name" value="ACT_9"/>
    <property type="match status" value="2"/>
</dbReference>
<evidence type="ECO:0000256" key="15">
    <source>
        <dbReference type="ARBA" id="ARBA00022777"/>
    </source>
</evidence>
<evidence type="ECO:0000256" key="28">
    <source>
        <dbReference type="PIRNR" id="PIRNR000727"/>
    </source>
</evidence>
<dbReference type="PROSITE" id="PS51671">
    <property type="entry name" value="ACT"/>
    <property type="match status" value="1"/>
</dbReference>
<evidence type="ECO:0000256" key="14">
    <source>
        <dbReference type="ARBA" id="ARBA00022741"/>
    </source>
</evidence>
<dbReference type="GO" id="GO:0046872">
    <property type="term" value="F:metal ion binding"/>
    <property type="evidence" value="ECO:0007669"/>
    <property type="project" value="UniProtKB-KW"/>
</dbReference>
<evidence type="ECO:0000256" key="20">
    <source>
        <dbReference type="ARBA" id="ARBA00023053"/>
    </source>
</evidence>
<comment type="catalytic activity">
    <reaction evidence="27">
        <text>L-homoserine + NAD(+) = L-aspartate 4-semialdehyde + NADH + H(+)</text>
        <dbReference type="Rhea" id="RHEA:15757"/>
        <dbReference type="ChEBI" id="CHEBI:15378"/>
        <dbReference type="ChEBI" id="CHEBI:57476"/>
        <dbReference type="ChEBI" id="CHEBI:57540"/>
        <dbReference type="ChEBI" id="CHEBI:57945"/>
        <dbReference type="ChEBI" id="CHEBI:537519"/>
        <dbReference type="EC" id="1.1.1.3"/>
    </reaction>
    <physiologicalReaction direction="right-to-left" evidence="27">
        <dbReference type="Rhea" id="RHEA:15759"/>
    </physiologicalReaction>
</comment>
<dbReference type="InterPro" id="IPR045865">
    <property type="entry name" value="ACT-like_dom_sf"/>
</dbReference>
<keyword evidence="17 28" id="KW-0521">NADP</keyword>
<dbReference type="InterPro" id="IPR001342">
    <property type="entry name" value="HDH_cat"/>
</dbReference>
<proteinExistence type="inferred from homology"/>
<dbReference type="InterPro" id="IPR036291">
    <property type="entry name" value="NAD(P)-bd_dom_sf"/>
</dbReference>
<dbReference type="Proteomes" id="UP001359886">
    <property type="component" value="Unassembled WGS sequence"/>
</dbReference>
<dbReference type="SUPFAM" id="SSF55021">
    <property type="entry name" value="ACT-like"/>
    <property type="match status" value="2"/>
</dbReference>
<evidence type="ECO:0000256" key="27">
    <source>
        <dbReference type="ARBA" id="ARBA00049031"/>
    </source>
</evidence>
<comment type="caution">
    <text evidence="30">The sequence shown here is derived from an EMBL/GenBank/DDBJ whole genome shotgun (WGS) entry which is preliminary data.</text>
</comment>
<evidence type="ECO:0000313" key="31">
    <source>
        <dbReference type="Proteomes" id="UP001359886"/>
    </source>
</evidence>
<evidence type="ECO:0000256" key="26">
    <source>
        <dbReference type="ARBA" id="ARBA00048841"/>
    </source>
</evidence>
<accession>A0AAW9REY8</accession>
<dbReference type="GO" id="GO:0009086">
    <property type="term" value="P:methionine biosynthetic process"/>
    <property type="evidence" value="ECO:0007669"/>
    <property type="project" value="UniProtKB-KW"/>
</dbReference>
<dbReference type="EC" id="2.7.2.4" evidence="28"/>
<dbReference type="InterPro" id="IPR002912">
    <property type="entry name" value="ACT_dom"/>
</dbReference>
<dbReference type="InterPro" id="IPR018042">
    <property type="entry name" value="Aspartate_kinase_CS"/>
</dbReference>
<comment type="pathway">
    <text evidence="2 28">Amino-acid biosynthesis; L-lysine biosynthesis via DAP pathway; (S)-tetrahydrodipicolinate from L-aspartate: step 1/4.</text>
</comment>
<evidence type="ECO:0000256" key="19">
    <source>
        <dbReference type="ARBA" id="ARBA00023027"/>
    </source>
</evidence>
<keyword evidence="15 28" id="KW-0418">Kinase</keyword>
<dbReference type="InterPro" id="IPR054352">
    <property type="entry name" value="ACT_Aspartokinase"/>
</dbReference>
<evidence type="ECO:0000256" key="8">
    <source>
        <dbReference type="ARBA" id="ARBA00010046"/>
    </source>
</evidence>
<comment type="pathway">
    <text evidence="5 28">Amino-acid biosynthesis; L-methionine biosynthesis via de novo pathway; L-homoserine from L-aspartate: step 3/3.</text>
</comment>
<sequence>MKNALMVQKFGGTSLADYAGFKASAAVITGHSGDGQVAVVLSAVKGVTDLLESAIDQAVAGEDGRTDLDEALAREKAIIEAMAADGIETPLASAFLSDQAGQLGQRIEGVRLLGQCPDKVRATLLATGEGFSSRLMVDLLRHEGVAAEWSDADVLPLANEDWLDSLVDIEAARPRLAERLGAEVKVLVLPGFYGRNADGDIQLLGRNGTDYSAAAIAAAAGAGRCQIWKDVDGFFTADPRIVSSARCLDEVSYEEAMELSYFGAKVISAKALTPLAANDIVCEIRNTYDPGQPGTRIHRAAQRAHVVRGISHLENIASITLQGGGLRGRVGIARRVMDALASRSISILLIVQSSSEYSITLCVRQKDADKARKALEEEFHFERLHQLIGEILVQGKRAVISLVGEGMKHYRGIAARFLTAISSAGVNVEVIAQGSTECAIAVVVDGEDAQSATRACHTAFFSHTTHIDLILLGCGNVGGELLRQVQRQAPSLMEQDVELRVRAIANSRKLLVADDVIDLEGWERQLDEHGVAWVIDDVIGIRERLGLLNPTIVDCTTDEGLSDLYARFLESGFNVVTANKKANTASLAYYREMRQAATRNFRRFLYETNVGAGLPVIDTMQALIRSGDEMISFEGILSGSLSMIFGLVEDGLAMSEAVEKAMELGYTEPDPRDDLSGMDVARKLLIIAREVGLELELEDVEVEPAVPLDKIAGVGADELIGALRELDSASTAQAEAATAEGKVLRYVGTIRDGQCRVAIEAVPKDAPLGAIRDGENALVLHTEYYQPIPMVLRGYGAGAAVTAAGVFGDLLRTVWRPLDQHS</sequence>
<comment type="catalytic activity">
    <reaction evidence="25">
        <text>L-aspartate + ATP = 4-phospho-L-aspartate + ADP</text>
        <dbReference type="Rhea" id="RHEA:23776"/>
        <dbReference type="ChEBI" id="CHEBI:29991"/>
        <dbReference type="ChEBI" id="CHEBI:30616"/>
        <dbReference type="ChEBI" id="CHEBI:57535"/>
        <dbReference type="ChEBI" id="CHEBI:456216"/>
        <dbReference type="EC" id="2.7.2.4"/>
    </reaction>
    <physiologicalReaction direction="left-to-right" evidence="25">
        <dbReference type="Rhea" id="RHEA:23777"/>
    </physiologicalReaction>
</comment>
<comment type="function">
    <text evidence="24">Bifunctional aspartate kinase and homoserine dehydrogenase that catalyzes the first and the third steps toward the synthesis of lysine, methionine and threonine from aspartate.</text>
</comment>
<evidence type="ECO:0000256" key="4">
    <source>
        <dbReference type="ARBA" id="ARBA00005056"/>
    </source>
</evidence>
<organism evidence="30 31">
    <name type="scientific">Elongatibacter sediminis</name>
    <dbReference type="NCBI Taxonomy" id="3119006"/>
    <lineage>
        <taxon>Bacteria</taxon>
        <taxon>Pseudomonadati</taxon>
        <taxon>Pseudomonadota</taxon>
        <taxon>Gammaproteobacteria</taxon>
        <taxon>Chromatiales</taxon>
        <taxon>Wenzhouxiangellaceae</taxon>
        <taxon>Elongatibacter</taxon>
    </lineage>
</organism>
<dbReference type="PANTHER" id="PTHR43070">
    <property type="match status" value="1"/>
</dbReference>
<comment type="similarity">
    <text evidence="8 28">In the N-terminal section; belongs to the aspartokinase family.</text>
</comment>
<keyword evidence="31" id="KW-1185">Reference proteome</keyword>
<evidence type="ECO:0000256" key="22">
    <source>
        <dbReference type="ARBA" id="ARBA00023167"/>
    </source>
</evidence>
<evidence type="ECO:0000259" key="29">
    <source>
        <dbReference type="PROSITE" id="PS51671"/>
    </source>
</evidence>
<dbReference type="CDD" id="cd04921">
    <property type="entry name" value="ACT_AKi-HSDH-ThrA-like_1"/>
    <property type="match status" value="1"/>
</dbReference>
<keyword evidence="20" id="KW-0915">Sodium</keyword>
<dbReference type="SUPFAM" id="SSF51735">
    <property type="entry name" value="NAD(P)-binding Rossmann-fold domains"/>
    <property type="match status" value="1"/>
</dbReference>
<evidence type="ECO:0000256" key="25">
    <source>
        <dbReference type="ARBA" id="ARBA00048561"/>
    </source>
</evidence>
<dbReference type="InterPro" id="IPR019811">
    <property type="entry name" value="HDH_CS"/>
</dbReference>
<keyword evidence="16 28" id="KW-0067">ATP-binding</keyword>
<dbReference type="GO" id="GO:0050661">
    <property type="term" value="F:NADP binding"/>
    <property type="evidence" value="ECO:0007669"/>
    <property type="project" value="UniProtKB-UniRule"/>
</dbReference>
<evidence type="ECO:0000256" key="6">
    <source>
        <dbReference type="ARBA" id="ARBA00005139"/>
    </source>
</evidence>
<evidence type="ECO:0000256" key="17">
    <source>
        <dbReference type="ARBA" id="ARBA00022857"/>
    </source>
</evidence>
<evidence type="ECO:0000256" key="24">
    <source>
        <dbReference type="ARBA" id="ARBA00044938"/>
    </source>
</evidence>
<dbReference type="GO" id="GO:0009089">
    <property type="term" value="P:lysine biosynthetic process via diaminopimelate"/>
    <property type="evidence" value="ECO:0007669"/>
    <property type="project" value="UniProtKB-UniRule"/>
</dbReference>
<dbReference type="Gene3D" id="3.40.50.720">
    <property type="entry name" value="NAD(P)-binding Rossmann-like Domain"/>
    <property type="match status" value="1"/>
</dbReference>
<dbReference type="Pfam" id="PF00742">
    <property type="entry name" value="Homoserine_dh"/>
    <property type="match status" value="1"/>
</dbReference>
<dbReference type="Gene3D" id="3.40.1160.10">
    <property type="entry name" value="Acetylglutamate kinase-like"/>
    <property type="match status" value="1"/>
</dbReference>
<dbReference type="Pfam" id="PF00696">
    <property type="entry name" value="AA_kinase"/>
    <property type="match status" value="1"/>
</dbReference>
<comment type="pathway">
    <text evidence="3 28">Amino-acid biosynthesis; L-methionine biosynthesis via de novo pathway; L-homoserine from L-aspartate: step 1/3.</text>
</comment>
<comment type="pathway">
    <text evidence="4 28">Amino-acid biosynthesis; L-threonine biosynthesis; L-threonine from L-aspartate: step 3/5.</text>
</comment>
<comment type="pathway">
    <text evidence="6 28">Amino-acid biosynthesis; L-threonine biosynthesis; L-threonine from L-aspartate: step 1/5.</text>
</comment>
<dbReference type="InterPro" id="IPR001341">
    <property type="entry name" value="Asp_kinase"/>
</dbReference>
<comment type="similarity">
    <text evidence="7 28">In the C-terminal section; belongs to the homoserine dehydrogenase family.</text>
</comment>
<evidence type="ECO:0000256" key="2">
    <source>
        <dbReference type="ARBA" id="ARBA00004766"/>
    </source>
</evidence>
<dbReference type="PROSITE" id="PS00324">
    <property type="entry name" value="ASPARTOKINASE"/>
    <property type="match status" value="1"/>
</dbReference>
<evidence type="ECO:0000313" key="30">
    <source>
        <dbReference type="EMBL" id="MEJ8568672.1"/>
    </source>
</evidence>
<keyword evidence="18 28" id="KW-0560">Oxidoreductase</keyword>
<dbReference type="Pfam" id="PF03447">
    <property type="entry name" value="NAD_binding_3"/>
    <property type="match status" value="1"/>
</dbReference>
<evidence type="ECO:0000256" key="21">
    <source>
        <dbReference type="ARBA" id="ARBA00023154"/>
    </source>
</evidence>
<keyword evidence="19" id="KW-0520">NAD</keyword>
<evidence type="ECO:0000256" key="1">
    <source>
        <dbReference type="ARBA" id="ARBA00001920"/>
    </source>
</evidence>
<evidence type="ECO:0000256" key="12">
    <source>
        <dbReference type="ARBA" id="ARBA00022697"/>
    </source>
</evidence>
<comment type="subunit">
    <text evidence="9 28">Homotetramer.</text>
</comment>
<gene>
    <name evidence="30" type="primary">thrA</name>
    <name evidence="30" type="ORF">V3330_13650</name>
</gene>
<dbReference type="GO" id="GO:0009090">
    <property type="term" value="P:homoserine biosynthetic process"/>
    <property type="evidence" value="ECO:0007669"/>
    <property type="project" value="UniProtKB-ARBA"/>
</dbReference>
<dbReference type="Gene3D" id="3.30.2130.10">
    <property type="entry name" value="VC0802-like"/>
    <property type="match status" value="1"/>
</dbReference>
<dbReference type="FunFam" id="3.30.360.10:FF:000006">
    <property type="entry name" value="Bifunctional aspartokinase/homoserine dehydrogenase"/>
    <property type="match status" value="1"/>
</dbReference>
<evidence type="ECO:0000256" key="9">
    <source>
        <dbReference type="ARBA" id="ARBA00011881"/>
    </source>
</evidence>
<reference evidence="30 31" key="1">
    <citation type="submission" date="2024-02" db="EMBL/GenBank/DDBJ databases">
        <title>A novel Wenzhouxiangellaceae bacterium, isolated from coastal sediments.</title>
        <authorList>
            <person name="Du Z.-J."/>
            <person name="Ye Y.-Q."/>
            <person name="Zhang X.-Y."/>
        </authorList>
    </citation>
    <scope>NUCLEOTIDE SEQUENCE [LARGE SCALE GENOMIC DNA]</scope>
    <source>
        <strain evidence="30 31">CH-27</strain>
    </source>
</reference>
<keyword evidence="12" id="KW-0791">Threonine biosynthesis</keyword>
<keyword evidence="14 28" id="KW-0547">Nucleotide-binding</keyword>
<dbReference type="RefSeq" id="WP_354695995.1">
    <property type="nucleotide sequence ID" value="NZ_JAZHOG010000009.1"/>
</dbReference>
<dbReference type="InterPro" id="IPR001048">
    <property type="entry name" value="Asp/Glu/Uridylate_kinase"/>
</dbReference>
<dbReference type="GO" id="GO:0005524">
    <property type="term" value="F:ATP binding"/>
    <property type="evidence" value="ECO:0007669"/>
    <property type="project" value="UniProtKB-UniRule"/>
</dbReference>
<dbReference type="PIRSF" id="PIRSF000727">
    <property type="entry name" value="ThrA"/>
    <property type="match status" value="1"/>
</dbReference>
<keyword evidence="23" id="KW-0511">Multifunctional enzyme</keyword>
<dbReference type="SUPFAM" id="SSF53633">
    <property type="entry name" value="Carbamate kinase-like"/>
    <property type="match status" value="1"/>
</dbReference>
<evidence type="ECO:0000256" key="11">
    <source>
        <dbReference type="ARBA" id="ARBA00022679"/>
    </source>
</evidence>
<evidence type="ECO:0000256" key="23">
    <source>
        <dbReference type="ARBA" id="ARBA00023268"/>
    </source>
</evidence>
<keyword evidence="21" id="KW-0457">Lysine biosynthesis</keyword>
<keyword evidence="10 28" id="KW-0028">Amino-acid biosynthesis</keyword>
<dbReference type="PROSITE" id="PS01042">
    <property type="entry name" value="HOMOSER_DHGENASE"/>
    <property type="match status" value="1"/>
</dbReference>